<dbReference type="InParanoid" id="A0A409YK52"/>
<evidence type="ECO:0000256" key="3">
    <source>
        <dbReference type="ARBA" id="ARBA00022753"/>
    </source>
</evidence>
<dbReference type="GO" id="GO:0046856">
    <property type="term" value="P:phosphatidylinositol dephosphorylation"/>
    <property type="evidence" value="ECO:0007669"/>
    <property type="project" value="InterPro"/>
</dbReference>
<dbReference type="InterPro" id="IPR036691">
    <property type="entry name" value="Endo/exonu/phosph_ase_sf"/>
</dbReference>
<dbReference type="InterPro" id="IPR008936">
    <property type="entry name" value="Rho_GTPase_activation_prot"/>
</dbReference>
<evidence type="ECO:0000256" key="5">
    <source>
        <dbReference type="SAM" id="MobiDB-lite"/>
    </source>
</evidence>
<proteinExistence type="predicted"/>
<dbReference type="GO" id="GO:0031901">
    <property type="term" value="C:early endosome membrane"/>
    <property type="evidence" value="ECO:0007669"/>
    <property type="project" value="UniProtKB-SubCell"/>
</dbReference>
<dbReference type="Pfam" id="PF21310">
    <property type="entry name" value="OCRL-like_ASH"/>
    <property type="match status" value="1"/>
</dbReference>
<dbReference type="Gene3D" id="3.60.10.10">
    <property type="entry name" value="Endonuclease/exonuclease/phosphatase"/>
    <property type="match status" value="1"/>
</dbReference>
<dbReference type="PANTHER" id="PTHR11200">
    <property type="entry name" value="INOSITOL 5-PHOSPHATASE"/>
    <property type="match status" value="1"/>
</dbReference>
<name>A0A409YK52_9AGAR</name>
<dbReference type="Pfam" id="PF00620">
    <property type="entry name" value="RhoGAP"/>
    <property type="match status" value="1"/>
</dbReference>
<dbReference type="GO" id="GO:0004439">
    <property type="term" value="F:phosphatidylinositol-4,5-bisphosphate 5-phosphatase activity"/>
    <property type="evidence" value="ECO:0007669"/>
    <property type="project" value="TreeGrafter"/>
</dbReference>
<dbReference type="EMBL" id="NHTK01001067">
    <property type="protein sequence ID" value="PPR03410.1"/>
    <property type="molecule type" value="Genomic_DNA"/>
</dbReference>
<keyword evidence="4" id="KW-0968">Cytoplasmic vesicle</keyword>
<dbReference type="SMART" id="SM00324">
    <property type="entry name" value="RhoGAP"/>
    <property type="match status" value="1"/>
</dbReference>
<feature type="compositionally biased region" description="Polar residues" evidence="5">
    <location>
        <begin position="280"/>
        <end position="290"/>
    </location>
</feature>
<feature type="compositionally biased region" description="Polar residues" evidence="5">
    <location>
        <begin position="306"/>
        <end position="315"/>
    </location>
</feature>
<evidence type="ECO:0000256" key="2">
    <source>
        <dbReference type="ARBA" id="ARBA00004580"/>
    </source>
</evidence>
<dbReference type="Proteomes" id="UP000284842">
    <property type="component" value="Unassembled WGS sequence"/>
</dbReference>
<keyword evidence="8" id="KW-1185">Reference proteome</keyword>
<dbReference type="OrthoDB" id="7862313at2759"/>
<dbReference type="InterPro" id="IPR048869">
    <property type="entry name" value="OCRL-1_2_ASH"/>
</dbReference>
<dbReference type="PROSITE" id="PS50238">
    <property type="entry name" value="RHOGAP"/>
    <property type="match status" value="1"/>
</dbReference>
<accession>A0A409YK52</accession>
<dbReference type="Gene3D" id="1.10.555.10">
    <property type="entry name" value="Rho GTPase activation protein"/>
    <property type="match status" value="1"/>
</dbReference>
<dbReference type="AlphaFoldDB" id="A0A409YK52"/>
<dbReference type="InterPro" id="IPR000198">
    <property type="entry name" value="RhoGAP_dom"/>
</dbReference>
<comment type="subcellular location">
    <subcellularLocation>
        <location evidence="2">Cytoplasmic vesicle</location>
        <location evidence="2">Phagosome membrane</location>
    </subcellularLocation>
    <subcellularLocation>
        <location evidence="1">Early endosome membrane</location>
    </subcellularLocation>
</comment>
<dbReference type="SUPFAM" id="SSF56219">
    <property type="entry name" value="DNase I-like"/>
    <property type="match status" value="1"/>
</dbReference>
<feature type="domain" description="Rho-GAP" evidence="6">
    <location>
        <begin position="805"/>
        <end position="988"/>
    </location>
</feature>
<dbReference type="Gene3D" id="2.60.40.10">
    <property type="entry name" value="Immunoglobulins"/>
    <property type="match status" value="1"/>
</dbReference>
<feature type="region of interest" description="Disordered" evidence="5">
    <location>
        <begin position="305"/>
        <end position="326"/>
    </location>
</feature>
<organism evidence="7 8">
    <name type="scientific">Panaeolus cyanescens</name>
    <dbReference type="NCBI Taxonomy" id="181874"/>
    <lineage>
        <taxon>Eukaryota</taxon>
        <taxon>Fungi</taxon>
        <taxon>Dikarya</taxon>
        <taxon>Basidiomycota</taxon>
        <taxon>Agaricomycotina</taxon>
        <taxon>Agaricomycetes</taxon>
        <taxon>Agaricomycetidae</taxon>
        <taxon>Agaricales</taxon>
        <taxon>Agaricineae</taxon>
        <taxon>Galeropsidaceae</taxon>
        <taxon>Panaeolus</taxon>
    </lineage>
</organism>
<dbReference type="GO" id="GO:0007165">
    <property type="term" value="P:signal transduction"/>
    <property type="evidence" value="ECO:0007669"/>
    <property type="project" value="InterPro"/>
</dbReference>
<dbReference type="PANTHER" id="PTHR11200:SF300">
    <property type="entry name" value="TYPE II INOSITOL 1,4,5-TRISPHOSPHATE 5-PHOSPHATASE"/>
    <property type="match status" value="1"/>
</dbReference>
<gene>
    <name evidence="7" type="ORF">CVT24_012705</name>
</gene>
<dbReference type="InterPro" id="IPR000300">
    <property type="entry name" value="IPPc"/>
</dbReference>
<dbReference type="STRING" id="181874.A0A409YK52"/>
<dbReference type="SMART" id="SM00128">
    <property type="entry name" value="IPPc"/>
    <property type="match status" value="1"/>
</dbReference>
<dbReference type="InterPro" id="IPR046985">
    <property type="entry name" value="IP5"/>
</dbReference>
<dbReference type="Gene3D" id="2.30.29.110">
    <property type="match status" value="1"/>
</dbReference>
<dbReference type="InterPro" id="IPR013783">
    <property type="entry name" value="Ig-like_fold"/>
</dbReference>
<evidence type="ECO:0000256" key="4">
    <source>
        <dbReference type="ARBA" id="ARBA00023329"/>
    </source>
</evidence>
<evidence type="ECO:0000313" key="8">
    <source>
        <dbReference type="Proteomes" id="UP000284842"/>
    </source>
</evidence>
<dbReference type="Pfam" id="PF22669">
    <property type="entry name" value="Exo_endo_phos2"/>
    <property type="match status" value="1"/>
</dbReference>
<evidence type="ECO:0000256" key="1">
    <source>
        <dbReference type="ARBA" id="ARBA00004146"/>
    </source>
</evidence>
<evidence type="ECO:0000313" key="7">
    <source>
        <dbReference type="EMBL" id="PPR03410.1"/>
    </source>
</evidence>
<dbReference type="SUPFAM" id="SSF48350">
    <property type="entry name" value="GTPase activation domain, GAP"/>
    <property type="match status" value="1"/>
</dbReference>
<comment type="caution">
    <text evidence="7">The sequence shown here is derived from an EMBL/GenBank/DDBJ whole genome shotgun (WGS) entry which is preliminary data.</text>
</comment>
<sequence>MAARTLINELLRSSDELKAVLEATYVVPGAGTAEAQDARNNMKNRRVLAVVAHKDEWDMTEEGCLFICKYRSPTAGHPEELAIHRVLPIYGQFSIVMGQLRRDTLDLNATSSKAVLDQPRSVLTVTITPAEGAPAGTELPTFVANDLQTLKVVVSECKRLNDQAGVEDKVIINLAQSKTHFSWLRPYLTNQTTIDSLISSPPDLRQVIVPLQDRLSSVSAGLMGDDHQDIQIFRDEIRIGTFNVNGKMPSQDLSAWIQGTREAPLLSTADPKGREPTLSPPANSNKTPPSRSGMFGNPFDWLSWKPRSSPSTPESENVAEPVPSRVDMEDEEDPDMLVLGFQELDLSTEALLYSTSTAREDAWCLAIFAALGEKAVKYEKLSSKQLVGMLIVILVKKSIKPCFQDVSVAVAGAGILGVMGNKGAVAIRVSFIPPDSGDKLSVLNPGPTTMTFVNAHLAAFDEMVEKRNSDFHDVSKRLLFENLFTPAVEPGEEGAAPEDALPPLPWLTVYESDALFWMVYLNYRIDLPDIEIRRFLRDEEWDNASKFQALARYDQLNKVIKDKKAFEGFQEMAITHMPTYRFSPGLAMDKLGYDLKRKPAWTDRVLYMHGPACSVQQLSYTGHPQITMSDHRPVAADFVLDLDYYDLHSRHATMRKIFHEIEDLDAESMHKRGGLQVTDSFVDFDKVFYGKPVEKRIKIKNTSSTPSAFRFVPIQPDAPIHPEWLQIHPLIGVILPGEVAEVSLRVHVDSTNAENLNMQPKDLSGTLILHTVLGKDHFISVTGEYQYTCFANKLTRLTRLKGPIRSLKSSGDLLPEDHPVNAPREVMRLVNWLMSNPSIADDLFITPGKPGTVGIIRECLDTGNEFPFPDNPNDSSIARSFATALVEFLNALPEPLIPATLHSRCLEMSNRDEAFELLDSVPAAAVNVWISITAFLHFICQTSKQEDKALQLANVLTPVLLREDPNYAGLPTSPAGKRKFLLFFISES</sequence>
<evidence type="ECO:0000259" key="6">
    <source>
        <dbReference type="PROSITE" id="PS50238"/>
    </source>
</evidence>
<reference evidence="7 8" key="1">
    <citation type="journal article" date="2018" name="Evol. Lett.">
        <title>Horizontal gene cluster transfer increased hallucinogenic mushroom diversity.</title>
        <authorList>
            <person name="Reynolds H.T."/>
            <person name="Vijayakumar V."/>
            <person name="Gluck-Thaler E."/>
            <person name="Korotkin H.B."/>
            <person name="Matheny P.B."/>
            <person name="Slot J.C."/>
        </authorList>
    </citation>
    <scope>NUCLEOTIDE SEQUENCE [LARGE SCALE GENOMIC DNA]</scope>
    <source>
        <strain evidence="7 8">2629</strain>
    </source>
</reference>
<keyword evidence="3" id="KW-0967">Endosome</keyword>
<feature type="region of interest" description="Disordered" evidence="5">
    <location>
        <begin position="265"/>
        <end position="292"/>
    </location>
</feature>
<protein>
    <recommendedName>
        <fullName evidence="6">Rho-GAP domain-containing protein</fullName>
    </recommendedName>
</protein>